<proteinExistence type="predicted"/>
<feature type="compositionally biased region" description="Acidic residues" evidence="1">
    <location>
        <begin position="989"/>
        <end position="1001"/>
    </location>
</feature>
<feature type="compositionally biased region" description="Polar residues" evidence="1">
    <location>
        <begin position="620"/>
        <end position="629"/>
    </location>
</feature>
<feature type="compositionally biased region" description="Polar residues" evidence="1">
    <location>
        <begin position="757"/>
        <end position="783"/>
    </location>
</feature>
<dbReference type="PANTHER" id="PTHR19321:SF41">
    <property type="entry name" value="FASCETTO-RELATED"/>
    <property type="match status" value="1"/>
</dbReference>
<dbReference type="Proteomes" id="UP000053664">
    <property type="component" value="Unassembled WGS sequence"/>
</dbReference>
<dbReference type="GO" id="GO:0008017">
    <property type="term" value="F:microtubule binding"/>
    <property type="evidence" value="ECO:0007669"/>
    <property type="project" value="InterPro"/>
</dbReference>
<dbReference type="EMBL" id="KE361633">
    <property type="protein sequence ID" value="EPQ28763.1"/>
    <property type="molecule type" value="Genomic_DNA"/>
</dbReference>
<feature type="region of interest" description="Disordered" evidence="1">
    <location>
        <begin position="337"/>
        <end position="357"/>
    </location>
</feature>
<evidence type="ECO:0000256" key="1">
    <source>
        <dbReference type="SAM" id="MobiDB-lite"/>
    </source>
</evidence>
<feature type="compositionally biased region" description="Low complexity" evidence="1">
    <location>
        <begin position="1002"/>
        <end position="1013"/>
    </location>
</feature>
<dbReference type="GO" id="GO:1990023">
    <property type="term" value="C:mitotic spindle midzone"/>
    <property type="evidence" value="ECO:0007669"/>
    <property type="project" value="TreeGrafter"/>
</dbReference>
<dbReference type="HOGENOM" id="CLU_299995_0_0_1"/>
<dbReference type="PANTHER" id="PTHR19321">
    <property type="entry name" value="PROTEIN REGULATOR OF CYTOKINESIS 1 PRC1-RELATED"/>
    <property type="match status" value="1"/>
</dbReference>
<evidence type="ECO:0000313" key="2">
    <source>
        <dbReference type="EMBL" id="EPQ28763.1"/>
    </source>
</evidence>
<feature type="region of interest" description="Disordered" evidence="1">
    <location>
        <begin position="986"/>
        <end position="1046"/>
    </location>
</feature>
<organism evidence="2 3">
    <name type="scientific">Pseudozyma flocculosa PF-1</name>
    <dbReference type="NCBI Taxonomy" id="1277687"/>
    <lineage>
        <taxon>Eukaryota</taxon>
        <taxon>Fungi</taxon>
        <taxon>Dikarya</taxon>
        <taxon>Basidiomycota</taxon>
        <taxon>Ustilaginomycotina</taxon>
        <taxon>Ustilaginomycetes</taxon>
        <taxon>Ustilaginales</taxon>
        <taxon>Ustilaginaceae</taxon>
        <taxon>Pseudozyma</taxon>
    </lineage>
</organism>
<feature type="compositionally biased region" description="Polar residues" evidence="1">
    <location>
        <begin position="338"/>
        <end position="347"/>
    </location>
</feature>
<dbReference type="KEGG" id="pfp:PFL1_03566"/>
<reference evidence="2 3" key="1">
    <citation type="journal article" date="2013" name="Plant Cell">
        <title>The transition from a phytopathogenic smut ancestor to an anamorphic biocontrol agent deciphered by comparative whole-genome analysis.</title>
        <authorList>
            <person name="Lefebvre F."/>
            <person name="Joly D.L."/>
            <person name="Labbe C."/>
            <person name="Teichmann B."/>
            <person name="Linning R."/>
            <person name="Belzile F."/>
            <person name="Bakkeren G."/>
            <person name="Belanger R.R."/>
        </authorList>
    </citation>
    <scope>NUCLEOTIDE SEQUENCE [LARGE SCALE GENOMIC DNA]</scope>
    <source>
        <strain evidence="2 3">PF-1</strain>
    </source>
</reference>
<feature type="compositionally biased region" description="Polar residues" evidence="1">
    <location>
        <begin position="705"/>
        <end position="744"/>
    </location>
</feature>
<dbReference type="AlphaFoldDB" id="A0A061H7Z1"/>
<dbReference type="GO" id="GO:0005737">
    <property type="term" value="C:cytoplasm"/>
    <property type="evidence" value="ECO:0007669"/>
    <property type="project" value="TreeGrafter"/>
</dbReference>
<dbReference type="RefSeq" id="XP_007879277.1">
    <property type="nucleotide sequence ID" value="XM_007881086.1"/>
</dbReference>
<feature type="region of interest" description="Disordered" evidence="1">
    <location>
        <begin position="605"/>
        <end position="802"/>
    </location>
</feature>
<dbReference type="eggNOG" id="KOG4302">
    <property type="taxonomic scope" value="Eukaryota"/>
</dbReference>
<sequence>MDVAALTALLSQSTDRLSSLHAEIGHPPNALQDALELLHQALKGAVDGQIAKVEGEAQGLKAECDAIHDDIAHLRSALGDNSATQPNNTAAGRRIFSNASSSSSSSSYSSCGLTLDAAELAKLPLLQRKSQLSSDRQRIKALYTSKEAHVERLLNKLETYRPLLGTYVRTPPRAAPPSSGPGSLSELKDVSQSCISAIEAEIIRCSKEVNQRIERLRNSLHEITRLWTELVLEPCRPLDLGDEGVFGDSRSPDDLDCGGAPVSFDRAVLAHLQLRPLYNDAGIFEGEFASTEGEEQDGADDGDRTARDIEVLESTPTRASFGGRPAKHSGEMAFRLPSRTTPSSANATLALPNHQMDPSEANLDLAARRVGWLEAEKHRREALIQNLYDELAELWAKFDVPEEEMDAFVMDHRGSTLDVIASYQSELDKMRALKAQHMSLFILKTRERIATLWDALFLTPEEREASFPPYFIDVSPEGAPDHDEPLPTDEILASHEQMIDYLTEQVRTKAPVLKVIGKYKELLDDERQLAESAADGARLLGRGSRGDPGRLLREEKMRKRVKVQKPRMESELQKVIPAWEQEHGEPFTINGVRYLDELLDQIEGSKENQNRKRPRPGTASGPTPQTRAQSALGRTPAIGSGRGSVAQTPLRPITPSLSTATTTKKARVGPAASTGLATKTPRVGPAASTGLATKTPRTTAGPPSRVTSMRQASSAVRQPSTVGRPGTSMSSYRNFSNQSSHAATSPSRIPMPSSPPKTSTRNFASQSTDSGYGSRNVTGSSMQPKKVPVQVPRESFRPRPSGNLRAHLATAAAKGADGAAPAAAYAQAVPVMSPGRISKWGEMGPPRWPVAQAAAGEEMDTAGRIPSSISVATSVHSDATTLIHPRPNAAAPVEEAVRREPGKKYRRAPSMSLETCLANLAASSSASASKRRLGDGMVDDGICSIRSISSSNSIAELAEDGSGPAEGERISRIHGWKDGLRFAGAVPEADTETETEDEPSETEQQQQLQQQRQEALPRSGSNNWSVVDEDEDLSRCNFAGSATAAV</sequence>
<dbReference type="InterPro" id="IPR007145">
    <property type="entry name" value="MAP65_Ase1_PRC1"/>
</dbReference>
<evidence type="ECO:0000313" key="3">
    <source>
        <dbReference type="Proteomes" id="UP000053664"/>
    </source>
</evidence>
<accession>A0A061H7Z1</accession>
<dbReference type="GO" id="GO:0051256">
    <property type="term" value="P:mitotic spindle midzone assembly"/>
    <property type="evidence" value="ECO:0007669"/>
    <property type="project" value="TreeGrafter"/>
</dbReference>
<dbReference type="Pfam" id="PF03999">
    <property type="entry name" value="MAP65_ASE1"/>
    <property type="match status" value="1"/>
</dbReference>
<name>A0A061H7Z1_9BASI</name>
<dbReference type="Gene3D" id="1.20.58.1520">
    <property type="match status" value="1"/>
</dbReference>
<gene>
    <name evidence="2" type="ORF">PFL1_03566</name>
</gene>
<dbReference type="OrthoDB" id="642895at2759"/>
<protein>
    <submittedName>
        <fullName evidence="2">Uncharacterized protein</fullName>
    </submittedName>
</protein>
<dbReference type="GeneID" id="19317675"/>